<dbReference type="InterPro" id="IPR036388">
    <property type="entry name" value="WH-like_DNA-bd_sf"/>
</dbReference>
<organism evidence="1 2">
    <name type="scientific">Phycicoccus sonneratiae</name>
    <dbReference type="NCBI Taxonomy" id="2807628"/>
    <lineage>
        <taxon>Bacteria</taxon>
        <taxon>Bacillati</taxon>
        <taxon>Actinomycetota</taxon>
        <taxon>Actinomycetes</taxon>
        <taxon>Micrococcales</taxon>
        <taxon>Intrasporangiaceae</taxon>
        <taxon>Phycicoccus</taxon>
    </lineage>
</organism>
<keyword evidence="2" id="KW-1185">Reference proteome</keyword>
<reference evidence="1" key="1">
    <citation type="submission" date="2021-02" db="EMBL/GenBank/DDBJ databases">
        <title>Phycicoccus sp. MQZ13P-5T, whole genome shotgun sequence.</title>
        <authorList>
            <person name="Tuo L."/>
        </authorList>
    </citation>
    <scope>NUCLEOTIDE SEQUENCE</scope>
    <source>
        <strain evidence="1">MQZ13P-5</strain>
    </source>
</reference>
<dbReference type="Pfam" id="PF13384">
    <property type="entry name" value="HTH_23"/>
    <property type="match status" value="1"/>
</dbReference>
<dbReference type="Gene3D" id="1.10.10.10">
    <property type="entry name" value="Winged helix-like DNA-binding domain superfamily/Winged helix DNA-binding domain"/>
    <property type="match status" value="1"/>
</dbReference>
<accession>A0ABS2CTB3</accession>
<protein>
    <submittedName>
        <fullName evidence="1">Helix-turn-helix domain-containing protein</fullName>
    </submittedName>
</protein>
<proteinExistence type="predicted"/>
<evidence type="ECO:0000313" key="1">
    <source>
        <dbReference type="EMBL" id="MBM6402354.1"/>
    </source>
</evidence>
<comment type="caution">
    <text evidence="1">The sequence shown here is derived from an EMBL/GenBank/DDBJ whole genome shotgun (WGS) entry which is preliminary data.</text>
</comment>
<gene>
    <name evidence="1" type="ORF">JQN70_18310</name>
</gene>
<dbReference type="EMBL" id="JAFDVD010000024">
    <property type="protein sequence ID" value="MBM6402354.1"/>
    <property type="molecule type" value="Genomic_DNA"/>
</dbReference>
<evidence type="ECO:0000313" key="2">
    <source>
        <dbReference type="Proteomes" id="UP001430172"/>
    </source>
</evidence>
<dbReference type="Proteomes" id="UP001430172">
    <property type="component" value="Unassembled WGS sequence"/>
</dbReference>
<name>A0ABS2CTB3_9MICO</name>
<sequence>MLTIMTRTASDLAGDLDSTDPRVGLRAVAALGRLLEQLETLQVRNARARGWSWQEIAEALGVTKQTVHRKHARR</sequence>